<gene>
    <name evidence="2" type="ORF">AOQ84DRAFT_351367</name>
</gene>
<protein>
    <submittedName>
        <fullName evidence="2">Uncharacterized protein</fullName>
    </submittedName>
</protein>
<sequence>MNWVSVVVSMITAYIILAWYLWQRHVFKGPKVDPQEIEQYSLQVVSLKSGAVTYSISAGGNSSEPLIKEMKAE</sequence>
<proteinExistence type="predicted"/>
<keyword evidence="3" id="KW-1185">Reference proteome</keyword>
<organism evidence="2 3">
    <name type="scientific">Glonium stellatum</name>
    <dbReference type="NCBI Taxonomy" id="574774"/>
    <lineage>
        <taxon>Eukaryota</taxon>
        <taxon>Fungi</taxon>
        <taxon>Dikarya</taxon>
        <taxon>Ascomycota</taxon>
        <taxon>Pezizomycotina</taxon>
        <taxon>Dothideomycetes</taxon>
        <taxon>Pleosporomycetidae</taxon>
        <taxon>Gloniales</taxon>
        <taxon>Gloniaceae</taxon>
        <taxon>Glonium</taxon>
    </lineage>
</organism>
<keyword evidence="1" id="KW-1133">Transmembrane helix</keyword>
<keyword evidence="1" id="KW-0472">Membrane</keyword>
<evidence type="ECO:0000256" key="1">
    <source>
        <dbReference type="SAM" id="Phobius"/>
    </source>
</evidence>
<dbReference type="AlphaFoldDB" id="A0A8E2JYS8"/>
<reference evidence="2 3" key="1">
    <citation type="journal article" date="2016" name="Nat. Commun.">
        <title>Ectomycorrhizal ecology is imprinted in the genome of the dominant symbiotic fungus Cenococcum geophilum.</title>
        <authorList>
            <consortium name="DOE Joint Genome Institute"/>
            <person name="Peter M."/>
            <person name="Kohler A."/>
            <person name="Ohm R.A."/>
            <person name="Kuo A."/>
            <person name="Krutzmann J."/>
            <person name="Morin E."/>
            <person name="Arend M."/>
            <person name="Barry K.W."/>
            <person name="Binder M."/>
            <person name="Choi C."/>
            <person name="Clum A."/>
            <person name="Copeland A."/>
            <person name="Grisel N."/>
            <person name="Haridas S."/>
            <person name="Kipfer T."/>
            <person name="LaButti K."/>
            <person name="Lindquist E."/>
            <person name="Lipzen A."/>
            <person name="Maire R."/>
            <person name="Meier B."/>
            <person name="Mihaltcheva S."/>
            <person name="Molinier V."/>
            <person name="Murat C."/>
            <person name="Poggeler S."/>
            <person name="Quandt C.A."/>
            <person name="Sperisen C."/>
            <person name="Tritt A."/>
            <person name="Tisserant E."/>
            <person name="Crous P.W."/>
            <person name="Henrissat B."/>
            <person name="Nehls U."/>
            <person name="Egli S."/>
            <person name="Spatafora J.W."/>
            <person name="Grigoriev I.V."/>
            <person name="Martin F.M."/>
        </authorList>
    </citation>
    <scope>NUCLEOTIDE SEQUENCE [LARGE SCALE GENOMIC DNA]</scope>
    <source>
        <strain evidence="2 3">CBS 207.34</strain>
    </source>
</reference>
<dbReference type="EMBL" id="KV748542">
    <property type="protein sequence ID" value="OCL14729.1"/>
    <property type="molecule type" value="Genomic_DNA"/>
</dbReference>
<dbReference type="Proteomes" id="UP000250140">
    <property type="component" value="Unassembled WGS sequence"/>
</dbReference>
<accession>A0A8E2JYS8</accession>
<name>A0A8E2JYS8_9PEZI</name>
<evidence type="ECO:0000313" key="2">
    <source>
        <dbReference type="EMBL" id="OCL14729.1"/>
    </source>
</evidence>
<keyword evidence="1" id="KW-0812">Transmembrane</keyword>
<evidence type="ECO:0000313" key="3">
    <source>
        <dbReference type="Proteomes" id="UP000250140"/>
    </source>
</evidence>
<feature type="transmembrane region" description="Helical" evidence="1">
    <location>
        <begin position="6"/>
        <end position="22"/>
    </location>
</feature>